<dbReference type="InterPro" id="IPR029063">
    <property type="entry name" value="SAM-dependent_MTases_sf"/>
</dbReference>
<dbReference type="SUPFAM" id="SSF53335">
    <property type="entry name" value="S-adenosyl-L-methionine-dependent methyltransferases"/>
    <property type="match status" value="1"/>
</dbReference>
<dbReference type="GO" id="GO:0032259">
    <property type="term" value="P:methylation"/>
    <property type="evidence" value="ECO:0007669"/>
    <property type="project" value="UniProtKB-KW"/>
</dbReference>
<name>A0A450SM43_9GAMM</name>
<dbReference type="AlphaFoldDB" id="A0A450SM43"/>
<keyword evidence="2" id="KW-0489">Methyltransferase</keyword>
<organism evidence="2">
    <name type="scientific">Candidatus Kentrum sp. DK</name>
    <dbReference type="NCBI Taxonomy" id="2126562"/>
    <lineage>
        <taxon>Bacteria</taxon>
        <taxon>Pseudomonadati</taxon>
        <taxon>Pseudomonadota</taxon>
        <taxon>Gammaproteobacteria</taxon>
        <taxon>Candidatus Kentrum</taxon>
    </lineage>
</organism>
<protein>
    <submittedName>
        <fullName evidence="2">Ubiquinone/menaquinone biosynthesis C-methylase UbiE</fullName>
    </submittedName>
</protein>
<dbReference type="CDD" id="cd02440">
    <property type="entry name" value="AdoMet_MTases"/>
    <property type="match status" value="1"/>
</dbReference>
<dbReference type="Pfam" id="PF13649">
    <property type="entry name" value="Methyltransf_25"/>
    <property type="match status" value="1"/>
</dbReference>
<keyword evidence="2" id="KW-0808">Transferase</keyword>
<dbReference type="GO" id="GO:0008168">
    <property type="term" value="F:methyltransferase activity"/>
    <property type="evidence" value="ECO:0007669"/>
    <property type="project" value="UniProtKB-KW"/>
</dbReference>
<feature type="domain" description="Methyltransferase" evidence="1">
    <location>
        <begin position="53"/>
        <end position="153"/>
    </location>
</feature>
<accession>A0A450SM43</accession>
<gene>
    <name evidence="2" type="ORF">BECKDK2373B_GA0170837_104830</name>
</gene>
<sequence length="245" mass="27347">MTDTNTGNTSLWQTEEVAKAFLQGVREAVPGNELQFAVIGKIVRHWRDGPANILDLGCGDGVVGRALWEVFPGARCVFADFSEPMLVAVREKVSHLPQASVVKADFATPGWVDAVATHGPFDVVVSGFAIHHQPDDRKKSLYREIHELLTPGGVFLNLEHVASHTPAGETLFHEFFVDSLYAFHARSNPDASREVVNYTYYERLDKRENILAPVETQCDWLRGIGFQDVDCFFKLFEIALFGGRK</sequence>
<evidence type="ECO:0000313" key="2">
    <source>
        <dbReference type="EMBL" id="VFJ54801.1"/>
    </source>
</evidence>
<keyword evidence="2" id="KW-0830">Ubiquinone</keyword>
<dbReference type="InterPro" id="IPR041698">
    <property type="entry name" value="Methyltransf_25"/>
</dbReference>
<dbReference type="EMBL" id="CAADEX010000048">
    <property type="protein sequence ID" value="VFJ54801.1"/>
    <property type="molecule type" value="Genomic_DNA"/>
</dbReference>
<dbReference type="Gene3D" id="3.40.50.150">
    <property type="entry name" value="Vaccinia Virus protein VP39"/>
    <property type="match status" value="1"/>
</dbReference>
<reference evidence="2" key="1">
    <citation type="submission" date="2019-02" db="EMBL/GenBank/DDBJ databases">
        <authorList>
            <person name="Gruber-Vodicka R. H."/>
            <person name="Seah K. B. B."/>
        </authorList>
    </citation>
    <scope>NUCLEOTIDE SEQUENCE</scope>
    <source>
        <strain evidence="2">BECK_DK47</strain>
    </source>
</reference>
<evidence type="ECO:0000259" key="1">
    <source>
        <dbReference type="Pfam" id="PF13649"/>
    </source>
</evidence>
<dbReference type="PANTHER" id="PTHR43591">
    <property type="entry name" value="METHYLTRANSFERASE"/>
    <property type="match status" value="1"/>
</dbReference>
<proteinExistence type="predicted"/>